<evidence type="ECO:0000256" key="9">
    <source>
        <dbReference type="ARBA" id="ARBA00023015"/>
    </source>
</evidence>
<evidence type="ECO:0000256" key="10">
    <source>
        <dbReference type="ARBA" id="ARBA00023125"/>
    </source>
</evidence>
<dbReference type="InterPro" id="IPR004212">
    <property type="entry name" value="GTF2I"/>
</dbReference>
<accession>A0A093HU22</accession>
<organism evidence="16 17">
    <name type="scientific">Struthio camelus australis</name>
    <dbReference type="NCBI Taxonomy" id="441894"/>
    <lineage>
        <taxon>Eukaryota</taxon>
        <taxon>Metazoa</taxon>
        <taxon>Chordata</taxon>
        <taxon>Craniata</taxon>
        <taxon>Vertebrata</taxon>
        <taxon>Euteleostomi</taxon>
        <taxon>Archelosauria</taxon>
        <taxon>Archosauria</taxon>
        <taxon>Dinosauria</taxon>
        <taxon>Saurischia</taxon>
        <taxon>Theropoda</taxon>
        <taxon>Coelurosauria</taxon>
        <taxon>Aves</taxon>
        <taxon>Palaeognathae</taxon>
        <taxon>Struthioniformes</taxon>
        <taxon>Struthionidae</taxon>
        <taxon>Struthio</taxon>
    </lineage>
</organism>
<dbReference type="GO" id="GO:0005737">
    <property type="term" value="C:cytoplasm"/>
    <property type="evidence" value="ECO:0007669"/>
    <property type="project" value="UniProtKB-SubCell"/>
</dbReference>
<keyword evidence="4" id="KW-1017">Isopeptide bond</keyword>
<dbReference type="FunFam" id="3.90.1460.10:FF:000004">
    <property type="entry name" value="general transcription factor II-I isoform X1"/>
    <property type="match status" value="1"/>
</dbReference>
<feature type="compositionally biased region" description="Acidic residues" evidence="15">
    <location>
        <begin position="281"/>
        <end position="297"/>
    </location>
</feature>
<dbReference type="PROSITE" id="PS51139">
    <property type="entry name" value="GTF2I"/>
    <property type="match status" value="6"/>
</dbReference>
<feature type="compositionally biased region" description="Polar residues" evidence="15">
    <location>
        <begin position="270"/>
        <end position="280"/>
    </location>
</feature>
<keyword evidence="17" id="KW-1185">Reference proteome</keyword>
<feature type="region of interest" description="Disordered" evidence="15">
    <location>
        <begin position="635"/>
        <end position="692"/>
    </location>
</feature>
<name>A0A093HU22_STRCA</name>
<dbReference type="PANTHER" id="PTHR46304:SF2">
    <property type="entry name" value="GENERAL TRANSCRIPTION FACTOR II-I"/>
    <property type="match status" value="1"/>
</dbReference>
<dbReference type="Proteomes" id="UP000053584">
    <property type="component" value="Unassembled WGS sequence"/>
</dbReference>
<evidence type="ECO:0000256" key="12">
    <source>
        <dbReference type="ARBA" id="ARBA00023242"/>
    </source>
</evidence>
<proteinExistence type="predicted"/>
<evidence type="ECO:0000256" key="11">
    <source>
        <dbReference type="ARBA" id="ARBA00023163"/>
    </source>
</evidence>
<evidence type="ECO:0000256" key="14">
    <source>
        <dbReference type="ARBA" id="ARBA00067778"/>
    </source>
</evidence>
<dbReference type="GO" id="GO:0003700">
    <property type="term" value="F:DNA-binding transcription factor activity"/>
    <property type="evidence" value="ECO:0007669"/>
    <property type="project" value="TreeGrafter"/>
</dbReference>
<evidence type="ECO:0000313" key="16">
    <source>
        <dbReference type="EMBL" id="KFV82990.1"/>
    </source>
</evidence>
<evidence type="ECO:0000256" key="13">
    <source>
        <dbReference type="ARBA" id="ARBA00055781"/>
    </source>
</evidence>
<dbReference type="FunFam" id="3.90.1460.10:FF:000003">
    <property type="entry name" value="general transcription factor II-I isoform X1"/>
    <property type="match status" value="1"/>
</dbReference>
<comment type="subcellular location">
    <subcellularLocation>
        <location evidence="2">Cytoplasm</location>
    </subcellularLocation>
    <subcellularLocation>
        <location evidence="1">Nucleus</location>
    </subcellularLocation>
</comment>
<evidence type="ECO:0000256" key="6">
    <source>
        <dbReference type="ARBA" id="ARBA00022737"/>
    </source>
</evidence>
<feature type="non-terminal residue" evidence="16">
    <location>
        <position position="958"/>
    </location>
</feature>
<feature type="region of interest" description="Disordered" evidence="15">
    <location>
        <begin position="270"/>
        <end position="317"/>
    </location>
</feature>
<evidence type="ECO:0000313" key="17">
    <source>
        <dbReference type="Proteomes" id="UP000053584"/>
    </source>
</evidence>
<reference evidence="16 17" key="1">
    <citation type="submission" date="2014-04" db="EMBL/GenBank/DDBJ databases">
        <title>Genome evolution of avian class.</title>
        <authorList>
            <person name="Zhang G."/>
            <person name="Li C."/>
        </authorList>
    </citation>
    <scope>NUCLEOTIDE SEQUENCE [LARGE SCALE GENOMIC DNA]</scope>
    <source>
        <strain evidence="16">BGI_N308</strain>
    </source>
</reference>
<evidence type="ECO:0000256" key="7">
    <source>
        <dbReference type="ARBA" id="ARBA00022843"/>
    </source>
</evidence>
<dbReference type="FunFam" id="3.90.1460.10:FF:000002">
    <property type="entry name" value="General transcription factor II-I isoform 1"/>
    <property type="match status" value="1"/>
</dbReference>
<keyword evidence="7" id="KW-0832">Ubl conjugation</keyword>
<dbReference type="GO" id="GO:0005634">
    <property type="term" value="C:nucleus"/>
    <property type="evidence" value="ECO:0007669"/>
    <property type="project" value="UniProtKB-SubCell"/>
</dbReference>
<evidence type="ECO:0000256" key="15">
    <source>
        <dbReference type="SAM" id="MobiDB-lite"/>
    </source>
</evidence>
<keyword evidence="12" id="KW-0539">Nucleus</keyword>
<keyword evidence="8" id="KW-0007">Acetylation</keyword>
<dbReference type="STRING" id="441894.ENSSCUP00000015160"/>
<evidence type="ECO:0000256" key="8">
    <source>
        <dbReference type="ARBA" id="ARBA00022990"/>
    </source>
</evidence>
<dbReference type="FunFam" id="3.90.1460.10:FF:000001">
    <property type="entry name" value="general transcription factor II-I isoform X1"/>
    <property type="match status" value="2"/>
</dbReference>
<keyword evidence="3" id="KW-0963">Cytoplasm</keyword>
<dbReference type="Gene3D" id="3.90.1460.10">
    <property type="entry name" value="GTF2I-like"/>
    <property type="match status" value="6"/>
</dbReference>
<dbReference type="AlphaFoldDB" id="A0A093HU22"/>
<evidence type="ECO:0000256" key="2">
    <source>
        <dbReference type="ARBA" id="ARBA00004496"/>
    </source>
</evidence>
<dbReference type="EMBL" id="KL206523">
    <property type="protein sequence ID" value="KFV82990.1"/>
    <property type="molecule type" value="Genomic_DNA"/>
</dbReference>
<keyword evidence="6" id="KW-0677">Repeat</keyword>
<dbReference type="InterPro" id="IPR036647">
    <property type="entry name" value="GTF2I-like_rpt_sf"/>
</dbReference>
<feature type="compositionally biased region" description="Polar residues" evidence="15">
    <location>
        <begin position="671"/>
        <end position="687"/>
    </location>
</feature>
<keyword evidence="9" id="KW-0805">Transcription regulation</keyword>
<dbReference type="Pfam" id="PF02946">
    <property type="entry name" value="GTF2I"/>
    <property type="match status" value="6"/>
</dbReference>
<dbReference type="SUPFAM" id="SSF117773">
    <property type="entry name" value="GTF2I-like repeat"/>
    <property type="match status" value="6"/>
</dbReference>
<keyword evidence="10" id="KW-0238">DNA-binding</keyword>
<dbReference type="PANTHER" id="PTHR46304">
    <property type="entry name" value="GENERAL TRANSCRIPTION FACTOR II-I REPEAT DOMAIN-CONTAINING PROTEIN 1"/>
    <property type="match status" value="1"/>
</dbReference>
<evidence type="ECO:0000256" key="1">
    <source>
        <dbReference type="ARBA" id="ARBA00004123"/>
    </source>
</evidence>
<comment type="function">
    <text evidence="13">Interacts with the basal transcription machinery by coordinating the formation of a multiprotein complex at the C-FOS promoter, and linking specific signal responsive activator complexes. Promotes the formation of stable high-order complexes of SRF and PHOX1 and interacts cooperatively with PHOX1 to promote serum-inducible transcription of a reporter gene deriven by the C-FOS serum response element (SRE). Acts as a coregulator for USF1 by binding independently two promoter elements, a pyrimidine-rich initiator (Inr) and an upstream E-box. Required for the formation of functional ARID3A DNA-binding complexes and for activation of immunoglobulin heavy-chain transcription upon B-lymphocyte activation.</text>
</comment>
<keyword evidence="5" id="KW-0597">Phosphoprotein</keyword>
<keyword evidence="11" id="KW-0804">Transcription</keyword>
<evidence type="ECO:0000256" key="3">
    <source>
        <dbReference type="ARBA" id="ARBA00022490"/>
    </source>
</evidence>
<sequence>MAQATAPAMSIHDEDSSESRMVVTFLMSALESMCKELAKSKAEVACIAVYETDVFVVGTERGRAFVNSRKDFQKDFVKYCVTEEERAAELQKTKTISPVNRLTVDIVELEALRKSVEDFFCFCYGKALGKSTVVPVPYEKIQRDQSAVVVQGLPEGLAFKHPANYDVSTLKWILENKSGISFIIKRPFLEPKKHLGAHVTDPSHSIIPPGGSCPPIQVKTEPNEDSGISLEMATVTVKEESEDPDYYQYNIPGPSETSEIDEKIALAKTYTDSSQHAPSETSEDPEVEVTIEDDEDYLPPNKRPKNTESANEAASTGRRKVREFNFEKWNARITDLRKQVEELFEKKYAQAIKAKGPVSIPYPLFQSHVEDLYVEGLPEGIPFRRPSTYGIPRLERILLAKERIRFVIKKHELLNSTREDVPLDKPVAGVKEEWYARITKLRKMVDQLFCKKFAEALGSTEPKAVPYQKFEAHPTDLYVEGLPENIPFRSPSWYGIPRLEKIIQVGNRIKFVIKRPELLTVSPTEVTQPRSNTPVKEDWNVRITKLRKQVEEIFNMKFAQALGLSEAVKVPYPVFESNPEYLYVEGLPEGIPFRSPTWFGIPRLERIVRGSGKIKFVVKKPELVTSYLPPGLASKINTKAMSPKSSKRSRSPASNSKVPEIEVTVEEGPNKPQTTDVRTNSQTNGSNMGFKPRGREFSFEAWNAKITDLKQKVENLFNEKCGEALGLTEPVKVPFALFESYPEDFYVEGLPEGVPFRRPSTFGIPRLEKILRNKSKIKFIIKKPEMFEAAVKESSARSPQRKNNSSNMAITASTTTNTVVNTAAGVEDLNIIQVTIPDDESERLSKVEKAKQLREQVNDLFSRKFGEAIGMNFPVKVPYRKITINPGCVVVDGMPPGVAFKAPSYLEISSMRKILESAEFIKFTVIRPFPGLVINNQLMEKAEAEALPTAPAPVPVLP</sequence>
<dbReference type="GO" id="GO:0003677">
    <property type="term" value="F:DNA binding"/>
    <property type="evidence" value="ECO:0007669"/>
    <property type="project" value="UniProtKB-KW"/>
</dbReference>
<evidence type="ECO:0000256" key="4">
    <source>
        <dbReference type="ARBA" id="ARBA00022499"/>
    </source>
</evidence>
<evidence type="ECO:0000256" key="5">
    <source>
        <dbReference type="ARBA" id="ARBA00022553"/>
    </source>
</evidence>
<protein>
    <recommendedName>
        <fullName evidence="14">General transcription factor II-I</fullName>
    </recommendedName>
</protein>
<gene>
    <name evidence="16" type="ORF">N308_15234</name>
</gene>